<reference evidence="1" key="1">
    <citation type="submission" date="2019-01" db="EMBL/GenBank/DDBJ databases">
        <title>Draft genome sequences of three monokaryotic isolates of the white-rot basidiomycete fungus Dichomitus squalens.</title>
        <authorList>
            <consortium name="DOE Joint Genome Institute"/>
            <person name="Lopez S.C."/>
            <person name="Andreopoulos B."/>
            <person name="Pangilinan J."/>
            <person name="Lipzen A."/>
            <person name="Riley R."/>
            <person name="Ahrendt S."/>
            <person name="Ng V."/>
            <person name="Barry K."/>
            <person name="Daum C."/>
            <person name="Grigoriev I.V."/>
            <person name="Hilden K.S."/>
            <person name="Makela M.R."/>
            <person name="de Vries R.P."/>
        </authorList>
    </citation>
    <scope>NUCLEOTIDE SEQUENCE [LARGE SCALE GENOMIC DNA]</scope>
    <source>
        <strain evidence="1">OM18370.1</strain>
    </source>
</reference>
<protein>
    <recommendedName>
        <fullName evidence="2">F-box domain-containing protein</fullName>
    </recommendedName>
</protein>
<gene>
    <name evidence="1" type="ORF">BD311DRAFT_770452</name>
</gene>
<dbReference type="AlphaFoldDB" id="A0A4Q9M5Y0"/>
<proteinExistence type="predicted"/>
<evidence type="ECO:0000313" key="1">
    <source>
        <dbReference type="EMBL" id="TBU22384.1"/>
    </source>
</evidence>
<evidence type="ECO:0008006" key="2">
    <source>
        <dbReference type="Google" id="ProtNLM"/>
    </source>
</evidence>
<accession>A0A4Q9M5Y0</accession>
<organism evidence="1">
    <name type="scientific">Dichomitus squalens</name>
    <dbReference type="NCBI Taxonomy" id="114155"/>
    <lineage>
        <taxon>Eukaryota</taxon>
        <taxon>Fungi</taxon>
        <taxon>Dikarya</taxon>
        <taxon>Basidiomycota</taxon>
        <taxon>Agaricomycotina</taxon>
        <taxon>Agaricomycetes</taxon>
        <taxon>Polyporales</taxon>
        <taxon>Polyporaceae</taxon>
        <taxon>Dichomitus</taxon>
    </lineage>
</organism>
<dbReference type="EMBL" id="ML143544">
    <property type="protein sequence ID" value="TBU22384.1"/>
    <property type="molecule type" value="Genomic_DNA"/>
</dbReference>
<dbReference type="SUPFAM" id="SSF52047">
    <property type="entry name" value="RNI-like"/>
    <property type="match status" value="1"/>
</dbReference>
<sequence>MPSTPVTPLHLPTELNRLIVDQLSDDRSSLSSCSLACRAWTGLTRVLIFHTVKLRDFRDAEGYKFVAFLELLEDSHRLKLDVGMYIKELSLNGRHNFQETDEDASASSPLVHTSLRSLISLLPYLQKLTLNTLEIGSSYGAYTYREEDDEDELDEFGPRPGPISRLKLRNLTIRCCTFDRTFCAANLLSMFSRVDHLQVIRSYGLSGDYKEARMTGLVPPTITSFAYDGVDYAAHDLFGLLLEQDPWSNSGTLERVSLRGLGRGGGRTVQLLHHFCHNLVKLDLGLYHLIFGGTERYPTSSWDRLMPAIHSCTSLRSLTLSIGCDSDEEFLGDPLHTCTPEGIRAYALTLGGYFPVLRTVTFNVYSCRVCTAAEILAYARSGSQRVEVWRELDKSLMGLQALKRVSIILHDCPECGLEVVPDSTIRGFVEKKLAGTRSAGKLDLQLGRRLPCYLHERFHYTAGRLQISKWS</sequence>
<dbReference type="Proteomes" id="UP000292957">
    <property type="component" value="Unassembled WGS sequence"/>
</dbReference>
<name>A0A4Q9M5Y0_9APHY</name>